<dbReference type="Gene3D" id="3.50.80.20">
    <property type="entry name" value="D-Ala-D-Ala carboxypeptidase C, peptidase S13"/>
    <property type="match status" value="1"/>
</dbReference>
<evidence type="ECO:0000313" key="4">
    <source>
        <dbReference type="Proteomes" id="UP000218327"/>
    </source>
</evidence>
<dbReference type="GO" id="GO:0006508">
    <property type="term" value="P:proteolysis"/>
    <property type="evidence" value="ECO:0007669"/>
    <property type="project" value="InterPro"/>
</dbReference>
<evidence type="ECO:0000256" key="2">
    <source>
        <dbReference type="ARBA" id="ARBA00022801"/>
    </source>
</evidence>
<dbReference type="PANTHER" id="PTHR30023">
    <property type="entry name" value="D-ALANYL-D-ALANINE CARBOXYPEPTIDASE"/>
    <property type="match status" value="1"/>
</dbReference>
<dbReference type="SUPFAM" id="SSF56601">
    <property type="entry name" value="beta-lactamase/transpeptidase-like"/>
    <property type="match status" value="1"/>
</dbReference>
<dbReference type="Proteomes" id="UP000218327">
    <property type="component" value="Unassembled WGS sequence"/>
</dbReference>
<accession>A0A2A5AJD6</accession>
<sequence>MKRASRTLHTFTLFVLLLSGAMIFPVVAQDRLATLAGDGSVMLRSPSGEVLVSLNPDRALVPASLVKIPLAQVALTTLGEDFRFETHFYRNDSGDLLIRGLGDPFLVSEEVARIADTLAQRGLRQIRRLVMDDSAFEANLDLPLERGTNQSYGARNSALAVNFNTVNLAWTADGILITGESQTPLTALARELGAKLFPGEPSSGEPKGQRINLGDDPRTGLRQAQQLFQFFFEESGITVSDSSFNRNAVTDEWTLFYRHRSSRSLRDNLDGLLRYSNNFIANQLFLALGAQSSGYPVTTEAARAALQQQLAELYGDSFGRDPQSLLMLEGSGLSRTQRSSAAGMMHILEVFKPYANLLPEVGGVLRKSGTLTGVYNFAGYIRGPDGLYPFVILTNQAVNNRAEILRLLQRELQRQL</sequence>
<dbReference type="GO" id="GO:0004185">
    <property type="term" value="F:serine-type carboxypeptidase activity"/>
    <property type="evidence" value="ECO:0007669"/>
    <property type="project" value="InterPro"/>
</dbReference>
<dbReference type="Pfam" id="PF02113">
    <property type="entry name" value="Peptidase_S13"/>
    <property type="match status" value="2"/>
</dbReference>
<proteinExistence type="inferred from homology"/>
<dbReference type="Gene3D" id="3.40.710.10">
    <property type="entry name" value="DD-peptidase/beta-lactamase superfamily"/>
    <property type="match status" value="1"/>
</dbReference>
<organism evidence="3 4">
    <name type="scientific">SAR86 cluster bacterium</name>
    <dbReference type="NCBI Taxonomy" id="2030880"/>
    <lineage>
        <taxon>Bacteria</taxon>
        <taxon>Pseudomonadati</taxon>
        <taxon>Pseudomonadota</taxon>
        <taxon>Gammaproteobacteria</taxon>
        <taxon>SAR86 cluster</taxon>
    </lineage>
</organism>
<reference evidence="4" key="1">
    <citation type="submission" date="2017-08" db="EMBL/GenBank/DDBJ databases">
        <title>A dynamic microbial community with high functional redundancy inhabits the cold, oxic subseafloor aquifer.</title>
        <authorList>
            <person name="Tully B.J."/>
            <person name="Wheat C.G."/>
            <person name="Glazer B.T."/>
            <person name="Huber J.A."/>
        </authorList>
    </citation>
    <scope>NUCLEOTIDE SEQUENCE [LARGE SCALE GENOMIC DNA]</scope>
</reference>
<comment type="caution">
    <text evidence="3">The sequence shown here is derived from an EMBL/GenBank/DDBJ whole genome shotgun (WGS) entry which is preliminary data.</text>
</comment>
<dbReference type="InterPro" id="IPR012338">
    <property type="entry name" value="Beta-lactam/transpept-like"/>
</dbReference>
<keyword evidence="2" id="KW-0378">Hydrolase</keyword>
<gene>
    <name evidence="3" type="ORF">COA96_16515</name>
</gene>
<dbReference type="EMBL" id="NVVJ01000095">
    <property type="protein sequence ID" value="PCJ18878.1"/>
    <property type="molecule type" value="Genomic_DNA"/>
</dbReference>
<dbReference type="PANTHER" id="PTHR30023:SF0">
    <property type="entry name" value="PENICILLIN-SENSITIVE CARBOXYPEPTIDASE A"/>
    <property type="match status" value="1"/>
</dbReference>
<evidence type="ECO:0000256" key="1">
    <source>
        <dbReference type="ARBA" id="ARBA00006096"/>
    </source>
</evidence>
<dbReference type="GO" id="GO:0000270">
    <property type="term" value="P:peptidoglycan metabolic process"/>
    <property type="evidence" value="ECO:0007669"/>
    <property type="project" value="TreeGrafter"/>
</dbReference>
<protein>
    <submittedName>
        <fullName evidence="3">Peptidase S13</fullName>
    </submittedName>
</protein>
<evidence type="ECO:0000313" key="3">
    <source>
        <dbReference type="EMBL" id="PCJ18878.1"/>
    </source>
</evidence>
<comment type="similarity">
    <text evidence="1">Belongs to the peptidase S13 family.</text>
</comment>
<dbReference type="PRINTS" id="PR00922">
    <property type="entry name" value="DADACBPTASE3"/>
</dbReference>
<name>A0A2A5AJD6_9GAMM</name>
<dbReference type="InterPro" id="IPR000667">
    <property type="entry name" value="Peptidase_S13"/>
</dbReference>
<dbReference type="AlphaFoldDB" id="A0A2A5AJD6"/>